<evidence type="ECO:0000313" key="3">
    <source>
        <dbReference type="EMBL" id="HAU1878654.1"/>
    </source>
</evidence>
<dbReference type="Pfam" id="PF24754">
    <property type="entry name" value="MavL"/>
    <property type="match status" value="1"/>
</dbReference>
<dbReference type="AlphaFoldDB" id="A0AAN5PF29"/>
<dbReference type="InterPro" id="IPR057098">
    <property type="entry name" value="MavL"/>
</dbReference>
<dbReference type="GeneID" id="57036523"/>
<feature type="compositionally biased region" description="Basic and acidic residues" evidence="1">
    <location>
        <begin position="444"/>
        <end position="455"/>
    </location>
</feature>
<reference evidence="3" key="2">
    <citation type="submission" date="2019-10" db="EMBL/GenBank/DDBJ databases">
        <authorList>
            <consortium name="NCBI Pathogen Detection Project"/>
        </authorList>
    </citation>
    <scope>NUCLEOTIDE SEQUENCE</scope>
    <source>
        <strain evidence="3">AZ00058701</strain>
    </source>
</reference>
<reference evidence="3" key="1">
    <citation type="journal article" date="2018" name="Genome Biol.">
        <title>SKESA: strategic k-mer extension for scrupulous assemblies.</title>
        <authorList>
            <person name="Souvorov A."/>
            <person name="Agarwala R."/>
            <person name="Lipman D.J."/>
        </authorList>
    </citation>
    <scope>NUCLEOTIDE SEQUENCE</scope>
    <source>
        <strain evidence="3">AZ00058701</strain>
    </source>
</reference>
<dbReference type="SMR" id="A0AAN5PF29"/>
<organism evidence="3 4">
    <name type="scientific">Legionella pneumophila</name>
    <dbReference type="NCBI Taxonomy" id="446"/>
    <lineage>
        <taxon>Bacteria</taxon>
        <taxon>Pseudomonadati</taxon>
        <taxon>Pseudomonadota</taxon>
        <taxon>Gammaproteobacteria</taxon>
        <taxon>Legionellales</taxon>
        <taxon>Legionellaceae</taxon>
        <taxon>Legionella</taxon>
    </lineage>
</organism>
<accession>A0AAN5PF29</accession>
<gene>
    <name evidence="3" type="primary">mavL</name>
    <name evidence="3" type="ORF">JBJ86_00100</name>
</gene>
<dbReference type="EMBL" id="DACWHX010000001">
    <property type="protein sequence ID" value="HAU1878654.1"/>
    <property type="molecule type" value="Genomic_DNA"/>
</dbReference>
<comment type="caution">
    <text evidence="3">The sequence shown here is derived from an EMBL/GenBank/DDBJ whole genome shotgun (WGS) entry which is preliminary data.</text>
</comment>
<evidence type="ECO:0000259" key="2">
    <source>
        <dbReference type="Pfam" id="PF24754"/>
    </source>
</evidence>
<feature type="region of interest" description="Disordered" evidence="1">
    <location>
        <begin position="433"/>
        <end position="455"/>
    </location>
</feature>
<evidence type="ECO:0000256" key="1">
    <source>
        <dbReference type="SAM" id="MobiDB-lite"/>
    </source>
</evidence>
<evidence type="ECO:0000313" key="4">
    <source>
        <dbReference type="Proteomes" id="UP000866496"/>
    </source>
</evidence>
<feature type="domain" description="Macrodomain effector MavL" evidence="2">
    <location>
        <begin position="43"/>
        <end position="366"/>
    </location>
</feature>
<sequence length="455" mass="50738">MRLFQYNQHICRGRFPVSNAYCKDFVVRNINTIFGLSENIMAYQLLLSKETLNKILQYKQNLEKGLATPGKFFLEELSKQEKSISEMDITTFTQLLIQSKKPQVFAESQVYHDGTDWTLEEESILGDVSVNMPVTMYNDGGHGSSFKNHPKPISGYLAYVPGALLASGSGPTSDMKEVLDNGKLNQDKLNALYERRLLPQLIHFNELARQNEKQAAITIPGIGTGCFSGAYYDVIKPYVRNALIHILEKHKDSLPYIDIIHYDPYMGDEPAEKKIGHMSFRVSPSGVVRGTTGQLDYPLGSNPDTHILVSIVAWDHFSWPGNDYWGGARQTDDGVKAASTDTMGQVTGATGVYDKKWGRYMPPESFTKDRKGMSDWGDYVRENGIVFNGPVLALDKSGKLDTLENVASRSSKAKVETTTTISDLVRSMFSLFSHSTTTEPSPTVKEEESKKSGPQ</sequence>
<dbReference type="Proteomes" id="UP000866496">
    <property type="component" value="Unassembled WGS sequence"/>
</dbReference>
<protein>
    <submittedName>
        <fullName evidence="3">Dot/Icm T4SS effector MavL</fullName>
    </submittedName>
</protein>
<dbReference type="RefSeq" id="WP_010948228.1">
    <property type="nucleotide sequence ID" value="NZ_CCZO01000021.1"/>
</dbReference>
<proteinExistence type="predicted"/>
<name>A0AAN5PF29_LEGPN</name>